<dbReference type="VEuPathDB" id="ToxoDB:EPH_0006150"/>
<keyword evidence="1" id="KW-0812">Transmembrane</keyword>
<sequence>MQTAVAAEPGSLPISLRLLSSSDSASEAASGEAVLPLISRNLRKRRNGGACGISVGVAALVAVAAVAATYMVLRCTLYLANASKSRNALRYLAGAEGEADTDPRGPCAEPWRHSPAAADAVAEKVEEEEALVEEDLIKAACRYAVELTRLINTSEPLVRELNPQLRAKCIAAFLRLSLVEFSALFSLLEGRERVTLQREIHAIHRRIWALRESLGRESISISRQRHIKCLHTFLGRLAEVKPTASTLAKRQRLLRIKNLAQLQDVALSQLNAGLFWLKNLLKSCKKASDGANAAAAAGEGAAAAAQGTAAAAVPPKATTDARVAAVVRAIEVTAHRRREQVLVDPLLSHWLRQIHAGDLHYGIVKKKHFESITRKPLQTQRKLLEALQATPLGSGDEPWEHVCLEKIDAQQRTIRSSVPKAPCRGDSMSPSDSPNRAIDTQCLLKLPQMQEWLQLLGLSK</sequence>
<reference evidence="2" key="2">
    <citation type="submission" date="2013-10" db="EMBL/GenBank/DDBJ databases">
        <authorList>
            <person name="Aslett M."/>
        </authorList>
    </citation>
    <scope>NUCLEOTIDE SEQUENCE [LARGE SCALE GENOMIC DNA]</scope>
    <source>
        <strain evidence="2">Houghton</strain>
    </source>
</reference>
<reference evidence="2" key="1">
    <citation type="submission" date="2013-10" db="EMBL/GenBank/DDBJ databases">
        <title>Genomic analysis of the causative agents of coccidiosis in chickens.</title>
        <authorList>
            <person name="Reid A.J."/>
            <person name="Blake D."/>
            <person name="Billington K."/>
            <person name="Browne H."/>
            <person name="Dunn M."/>
            <person name="Hung S."/>
            <person name="Kawahara F."/>
            <person name="Miranda-Saavedra D."/>
            <person name="Mourier T."/>
            <person name="Nagra H."/>
            <person name="Otto T.D."/>
            <person name="Rawlings N."/>
            <person name="Sanchez A."/>
            <person name="Sanders M."/>
            <person name="Subramaniam C."/>
            <person name="Tay Y."/>
            <person name="Dear P."/>
            <person name="Doerig C."/>
            <person name="Gruber A."/>
            <person name="Parkinson J."/>
            <person name="Shirley M."/>
            <person name="Wan K.L."/>
            <person name="Berriman M."/>
            <person name="Tomley F."/>
            <person name="Pain A."/>
        </authorList>
    </citation>
    <scope>NUCLEOTIDE SEQUENCE [LARGE SCALE GENOMIC DNA]</scope>
    <source>
        <strain evidence="2">Houghton</strain>
    </source>
</reference>
<evidence type="ECO:0000256" key="1">
    <source>
        <dbReference type="SAM" id="Phobius"/>
    </source>
</evidence>
<dbReference type="AlphaFoldDB" id="U6G8U4"/>
<dbReference type="Proteomes" id="UP000018201">
    <property type="component" value="Unassembled WGS sequence"/>
</dbReference>
<keyword evidence="1" id="KW-0472">Membrane</keyword>
<dbReference type="EMBL" id="HG691111">
    <property type="protein sequence ID" value="CDI75758.1"/>
    <property type="molecule type" value="Genomic_DNA"/>
</dbReference>
<proteinExistence type="predicted"/>
<accession>U6G8U4</accession>
<gene>
    <name evidence="2" type="ORF">EPH_0006150</name>
</gene>
<evidence type="ECO:0000313" key="3">
    <source>
        <dbReference type="Proteomes" id="UP000018201"/>
    </source>
</evidence>
<protein>
    <submittedName>
        <fullName evidence="2">Uncharacterized protein</fullName>
    </submittedName>
</protein>
<feature type="transmembrane region" description="Helical" evidence="1">
    <location>
        <begin position="50"/>
        <end position="73"/>
    </location>
</feature>
<keyword evidence="1" id="KW-1133">Transmembrane helix</keyword>
<evidence type="ECO:0000313" key="2">
    <source>
        <dbReference type="EMBL" id="CDI75758.1"/>
    </source>
</evidence>
<organism evidence="2 3">
    <name type="scientific">Eimeria praecox</name>
    <dbReference type="NCBI Taxonomy" id="51316"/>
    <lineage>
        <taxon>Eukaryota</taxon>
        <taxon>Sar</taxon>
        <taxon>Alveolata</taxon>
        <taxon>Apicomplexa</taxon>
        <taxon>Conoidasida</taxon>
        <taxon>Coccidia</taxon>
        <taxon>Eucoccidiorida</taxon>
        <taxon>Eimeriorina</taxon>
        <taxon>Eimeriidae</taxon>
        <taxon>Eimeria</taxon>
    </lineage>
</organism>
<name>U6G8U4_9EIME</name>
<dbReference type="OrthoDB" id="348621at2759"/>
<keyword evidence="3" id="KW-1185">Reference proteome</keyword>